<feature type="compositionally biased region" description="Low complexity" evidence="1">
    <location>
        <begin position="240"/>
        <end position="251"/>
    </location>
</feature>
<keyword evidence="2" id="KW-0732">Signal</keyword>
<feature type="region of interest" description="Disordered" evidence="1">
    <location>
        <begin position="165"/>
        <end position="195"/>
    </location>
</feature>
<feature type="region of interest" description="Disordered" evidence="1">
    <location>
        <begin position="211"/>
        <end position="251"/>
    </location>
</feature>
<name>A0ABR2YPI7_9CHLO</name>
<evidence type="ECO:0000256" key="1">
    <source>
        <dbReference type="SAM" id="MobiDB-lite"/>
    </source>
</evidence>
<gene>
    <name evidence="3" type="ORF">WJX75_005067</name>
</gene>
<reference evidence="3 4" key="1">
    <citation type="journal article" date="2024" name="Nat. Commun.">
        <title>Phylogenomics reveals the evolutionary origins of lichenization in chlorophyte algae.</title>
        <authorList>
            <person name="Puginier C."/>
            <person name="Libourel C."/>
            <person name="Otte J."/>
            <person name="Skaloud P."/>
            <person name="Haon M."/>
            <person name="Grisel S."/>
            <person name="Petersen M."/>
            <person name="Berrin J.G."/>
            <person name="Delaux P.M."/>
            <person name="Dal Grande F."/>
            <person name="Keller J."/>
        </authorList>
    </citation>
    <scope>NUCLEOTIDE SEQUENCE [LARGE SCALE GENOMIC DNA]</scope>
    <source>
        <strain evidence="3 4">SAG 216-7</strain>
    </source>
</reference>
<protein>
    <recommendedName>
        <fullName evidence="5">Secreted protein</fullName>
    </recommendedName>
</protein>
<feature type="signal peptide" evidence="2">
    <location>
        <begin position="1"/>
        <end position="27"/>
    </location>
</feature>
<evidence type="ECO:0000313" key="4">
    <source>
        <dbReference type="Proteomes" id="UP001491310"/>
    </source>
</evidence>
<accession>A0ABR2YPI7</accession>
<organism evidence="3 4">
    <name type="scientific">Coccomyxa subellipsoidea</name>
    <dbReference type="NCBI Taxonomy" id="248742"/>
    <lineage>
        <taxon>Eukaryota</taxon>
        <taxon>Viridiplantae</taxon>
        <taxon>Chlorophyta</taxon>
        <taxon>core chlorophytes</taxon>
        <taxon>Trebouxiophyceae</taxon>
        <taxon>Trebouxiophyceae incertae sedis</taxon>
        <taxon>Coccomyxaceae</taxon>
        <taxon>Coccomyxa</taxon>
    </lineage>
</organism>
<comment type="caution">
    <text evidence="3">The sequence shown here is derived from an EMBL/GenBank/DDBJ whole genome shotgun (WGS) entry which is preliminary data.</text>
</comment>
<dbReference type="EMBL" id="JALJOT010000007">
    <property type="protein sequence ID" value="KAK9908949.1"/>
    <property type="molecule type" value="Genomic_DNA"/>
</dbReference>
<sequence length="266" mass="28207">MRAIRSTAVLLLCLVITDIITHQSVQARFRGAQPKQIPSLAADGGLVNPNAGATVQRKDANVPKGVRRTKGGLLPWWIVQLARDDREEVSGGVDIGMVESGDSAIVVKDLPMEDGADQGADDRLAAFDSQMGILAENAKIEELSRGSGAEPDLLMDDAVKQAVQEHEDAAVKTGLQWPEDPQQKDGGSGQDDNEDREIVMTDVSKAERQAEQLSAMADPGDSDNFEEGLLSAAADEDAASDAAASGGQSSACTYQWVLKTEATVHL</sequence>
<feature type="chain" id="PRO_5045594905" description="Secreted protein" evidence="2">
    <location>
        <begin position="28"/>
        <end position="266"/>
    </location>
</feature>
<evidence type="ECO:0000256" key="2">
    <source>
        <dbReference type="SAM" id="SignalP"/>
    </source>
</evidence>
<keyword evidence="4" id="KW-1185">Reference proteome</keyword>
<evidence type="ECO:0008006" key="5">
    <source>
        <dbReference type="Google" id="ProtNLM"/>
    </source>
</evidence>
<proteinExistence type="predicted"/>
<evidence type="ECO:0000313" key="3">
    <source>
        <dbReference type="EMBL" id="KAK9908949.1"/>
    </source>
</evidence>
<dbReference type="Proteomes" id="UP001491310">
    <property type="component" value="Unassembled WGS sequence"/>
</dbReference>